<proteinExistence type="predicted"/>
<gene>
    <name evidence="1" type="ORF">QE207_04610</name>
</gene>
<evidence type="ECO:0000313" key="2">
    <source>
        <dbReference type="Proteomes" id="UP001177597"/>
    </source>
</evidence>
<organism evidence="1 2">
    <name type="scientific">Arsenophonus nasoniae</name>
    <name type="common">son-killer infecting Nasonia vitripennis</name>
    <dbReference type="NCBI Taxonomy" id="638"/>
    <lineage>
        <taxon>Bacteria</taxon>
        <taxon>Pseudomonadati</taxon>
        <taxon>Pseudomonadota</taxon>
        <taxon>Gammaproteobacteria</taxon>
        <taxon>Enterobacterales</taxon>
        <taxon>Morganellaceae</taxon>
        <taxon>Arsenophonus</taxon>
    </lineage>
</organism>
<dbReference type="EMBL" id="CP123498">
    <property type="protein sequence ID" value="WGL95878.1"/>
    <property type="molecule type" value="Genomic_DNA"/>
</dbReference>
<sequence>MVFKDFTNKLMANWRTNLTHNDKEALPLKINFQLNNEVYLDQQFKPTPWEIKRASLSKKA</sequence>
<reference evidence="1" key="1">
    <citation type="submission" date="2023-04" db="EMBL/GenBank/DDBJ databases">
        <title>Genome dynamics across the evolutionary transition to endosymbiosis.</title>
        <authorList>
            <person name="Siozios S."/>
            <person name="Nadal-Jimenez P."/>
            <person name="Azagi T."/>
            <person name="Sprong H."/>
            <person name="Frost C.L."/>
            <person name="Parratt S.R."/>
            <person name="Taylor G."/>
            <person name="Brettell L."/>
            <person name="Lew K.C."/>
            <person name="Croft L."/>
            <person name="King K.C."/>
            <person name="Brockhurst M.A."/>
            <person name="Hypsa V."/>
            <person name="Novakova E."/>
            <person name="Darby A.C."/>
            <person name="Hurst G.D.D."/>
        </authorList>
    </citation>
    <scope>NUCLEOTIDE SEQUENCE</scope>
    <source>
        <strain evidence="1">AIh</strain>
    </source>
</reference>
<dbReference type="Proteomes" id="UP001177597">
    <property type="component" value="Chromosome"/>
</dbReference>
<accession>A0AA95GF28</accession>
<name>A0AA95GF28_9GAMM</name>
<dbReference type="RefSeq" id="WP_280629609.1">
    <property type="nucleotide sequence ID" value="NZ_CP123498.1"/>
</dbReference>
<evidence type="ECO:0000313" key="1">
    <source>
        <dbReference type="EMBL" id="WGL95878.1"/>
    </source>
</evidence>
<protein>
    <submittedName>
        <fullName evidence="1">Uncharacterized protein</fullName>
    </submittedName>
</protein>
<dbReference type="AlphaFoldDB" id="A0AA95GF28"/>